<name>A0A8K0UHI6_9AGAR</name>
<evidence type="ECO:0000313" key="2">
    <source>
        <dbReference type="Proteomes" id="UP000813824"/>
    </source>
</evidence>
<reference evidence="1" key="1">
    <citation type="journal article" date="2021" name="New Phytol.">
        <title>Evolutionary innovations through gain and loss of genes in the ectomycorrhizal Boletales.</title>
        <authorList>
            <person name="Wu G."/>
            <person name="Miyauchi S."/>
            <person name="Morin E."/>
            <person name="Kuo A."/>
            <person name="Drula E."/>
            <person name="Varga T."/>
            <person name="Kohler A."/>
            <person name="Feng B."/>
            <person name="Cao Y."/>
            <person name="Lipzen A."/>
            <person name="Daum C."/>
            <person name="Hundley H."/>
            <person name="Pangilinan J."/>
            <person name="Johnson J."/>
            <person name="Barry K."/>
            <person name="LaButti K."/>
            <person name="Ng V."/>
            <person name="Ahrendt S."/>
            <person name="Min B."/>
            <person name="Choi I.G."/>
            <person name="Park H."/>
            <person name="Plett J.M."/>
            <person name="Magnuson J."/>
            <person name="Spatafora J.W."/>
            <person name="Nagy L.G."/>
            <person name="Henrissat B."/>
            <person name="Grigoriev I.V."/>
            <person name="Yang Z.L."/>
            <person name="Xu J."/>
            <person name="Martin F.M."/>
        </authorList>
    </citation>
    <scope>NUCLEOTIDE SEQUENCE</scope>
    <source>
        <strain evidence="1">KKN 215</strain>
    </source>
</reference>
<dbReference type="EMBL" id="JAEVFJ010000039">
    <property type="protein sequence ID" value="KAH8088929.1"/>
    <property type="molecule type" value="Genomic_DNA"/>
</dbReference>
<protein>
    <recommendedName>
        <fullName evidence="3">ABM domain-containing protein</fullName>
    </recommendedName>
</protein>
<comment type="caution">
    <text evidence="1">The sequence shown here is derived from an EMBL/GenBank/DDBJ whole genome shotgun (WGS) entry which is preliminary data.</text>
</comment>
<accession>A0A8K0UHI6</accession>
<keyword evidence="2" id="KW-1185">Reference proteome</keyword>
<evidence type="ECO:0008006" key="3">
    <source>
        <dbReference type="Google" id="ProtNLM"/>
    </source>
</evidence>
<dbReference type="Proteomes" id="UP000813824">
    <property type="component" value="Unassembled WGS sequence"/>
</dbReference>
<gene>
    <name evidence="1" type="ORF">BXZ70DRAFT_1011440</name>
</gene>
<dbReference type="Gene3D" id="3.30.70.100">
    <property type="match status" value="2"/>
</dbReference>
<dbReference type="AlphaFoldDB" id="A0A8K0UHI6"/>
<dbReference type="OrthoDB" id="3830579at2759"/>
<evidence type="ECO:0000313" key="1">
    <source>
        <dbReference type="EMBL" id="KAH8088929.1"/>
    </source>
</evidence>
<proteinExistence type="predicted"/>
<organism evidence="1 2">
    <name type="scientific">Cristinia sonorae</name>
    <dbReference type="NCBI Taxonomy" id="1940300"/>
    <lineage>
        <taxon>Eukaryota</taxon>
        <taxon>Fungi</taxon>
        <taxon>Dikarya</taxon>
        <taxon>Basidiomycota</taxon>
        <taxon>Agaricomycotina</taxon>
        <taxon>Agaricomycetes</taxon>
        <taxon>Agaricomycetidae</taxon>
        <taxon>Agaricales</taxon>
        <taxon>Pleurotineae</taxon>
        <taxon>Stephanosporaceae</taxon>
        <taxon>Cristinia</taxon>
    </lineage>
</organism>
<sequence length="204" mass="22322">MSSEVVVEIATWPASDAYKADPSVIDPALKILAASKGSQNIYHGLQHEDKSTAYLIIVWDKLADHQALIDDKEEYPKLIAALTPSLGGQLTLFHVGFKPLAVPTVHFLAPISEFVVQTVKEGKTNADLENFVWNPAVTGDGTQVVVGKIVEKENQYVLLKGWESYEAHQAARNGGDENVAKFVAFLHSVVDTQVAHVQLTEYKA</sequence>